<evidence type="ECO:0000313" key="1">
    <source>
        <dbReference type="EMBL" id="MBP1047782.1"/>
    </source>
</evidence>
<proteinExistence type="predicted"/>
<dbReference type="RefSeq" id="WP_209558560.1">
    <property type="nucleotide sequence ID" value="NZ_JAEDXU010000009.1"/>
</dbReference>
<protein>
    <submittedName>
        <fullName evidence="1">Histidine phosphatase family protein</fullName>
    </submittedName>
</protein>
<dbReference type="SUPFAM" id="SSF53254">
    <property type="entry name" value="Phosphoglycerate mutase-like"/>
    <property type="match status" value="1"/>
</dbReference>
<dbReference type="InterPro" id="IPR050275">
    <property type="entry name" value="PGM_Phosphatase"/>
</dbReference>
<dbReference type="Proteomes" id="UP000673375">
    <property type="component" value="Unassembled WGS sequence"/>
</dbReference>
<dbReference type="PROSITE" id="PS00175">
    <property type="entry name" value="PG_MUTASE"/>
    <property type="match status" value="1"/>
</dbReference>
<accession>A0ABS4CP49</accession>
<dbReference type="EMBL" id="JAEDXU010000009">
    <property type="protein sequence ID" value="MBP1047782.1"/>
    <property type="molecule type" value="Genomic_DNA"/>
</dbReference>
<gene>
    <name evidence="1" type="ORF">I6N96_15945</name>
</gene>
<dbReference type="InterPro" id="IPR013078">
    <property type="entry name" value="His_Pase_superF_clade-1"/>
</dbReference>
<reference evidence="1 2" key="1">
    <citation type="submission" date="2020-12" db="EMBL/GenBank/DDBJ databases">
        <title>Vagococcus allomyrinae sp. nov. and Enterococcus lavae sp. nov., isolated from the larvae of Allomyrina dichotoma.</title>
        <authorList>
            <person name="Lee S.D."/>
        </authorList>
    </citation>
    <scope>NUCLEOTIDE SEQUENCE [LARGE SCALE GENOMIC DNA]</scope>
    <source>
        <strain evidence="1 2">BWM-S5</strain>
    </source>
</reference>
<dbReference type="InterPro" id="IPR029033">
    <property type="entry name" value="His_PPase_superfam"/>
</dbReference>
<evidence type="ECO:0000313" key="2">
    <source>
        <dbReference type="Proteomes" id="UP000673375"/>
    </source>
</evidence>
<dbReference type="PANTHER" id="PTHR48100">
    <property type="entry name" value="BROAD-SPECIFICITY PHOSPHATASE YOR283W-RELATED"/>
    <property type="match status" value="1"/>
</dbReference>
<dbReference type="SMART" id="SM00855">
    <property type="entry name" value="PGAM"/>
    <property type="match status" value="1"/>
</dbReference>
<dbReference type="Pfam" id="PF00300">
    <property type="entry name" value="His_Phos_1"/>
    <property type="match status" value="1"/>
</dbReference>
<comment type="caution">
    <text evidence="1">The sequence shown here is derived from an EMBL/GenBank/DDBJ whole genome shotgun (WGS) entry which is preliminary data.</text>
</comment>
<dbReference type="Gene3D" id="3.40.50.1240">
    <property type="entry name" value="Phosphoglycerate mutase-like"/>
    <property type="match status" value="1"/>
</dbReference>
<name>A0ABS4CP49_9ENTE</name>
<dbReference type="PANTHER" id="PTHR48100:SF5">
    <property type="entry name" value="HISTIDINE PHOSPHATASE FAMILY PROTEIN"/>
    <property type="match status" value="1"/>
</dbReference>
<keyword evidence="2" id="KW-1185">Reference proteome</keyword>
<organism evidence="1 2">
    <name type="scientific">Enterococcus larvae</name>
    <dbReference type="NCBI Taxonomy" id="2794352"/>
    <lineage>
        <taxon>Bacteria</taxon>
        <taxon>Bacillati</taxon>
        <taxon>Bacillota</taxon>
        <taxon>Bacilli</taxon>
        <taxon>Lactobacillales</taxon>
        <taxon>Enterococcaceae</taxon>
        <taxon>Enterococcus</taxon>
    </lineage>
</organism>
<dbReference type="CDD" id="cd07067">
    <property type="entry name" value="HP_PGM_like"/>
    <property type="match status" value="1"/>
</dbReference>
<sequence length="197" mass="22794">MRKKLYLVRHGETLFNKLGKVQGACDSPLTAKGIQQAEQVRDYFKEKQIDFDHFYTSTQERASDTLEIITNGKPYTRLKEIKEMNFGLYEGEQTSLQPKGPDYFETFYTQFGGECAQDVEGRMVEALTKVMNTPDHQQVLAVSHNGACFYFLRKIWNDPKKEIPIHFPNCAIFSFDYYDNTFLLLDILDPSTMTSIL</sequence>
<dbReference type="InterPro" id="IPR001345">
    <property type="entry name" value="PG/BPGM_mutase_AS"/>
</dbReference>